<dbReference type="EMBL" id="JENY01000027">
    <property type="protein sequence ID" value="EXL03045.1"/>
    <property type="molecule type" value="Genomic_DNA"/>
</dbReference>
<dbReference type="HOGENOM" id="CLU_029424_1_0_5"/>
<evidence type="ECO:0000256" key="7">
    <source>
        <dbReference type="ARBA" id="ARBA00035898"/>
    </source>
</evidence>
<comment type="caution">
    <text evidence="15">The sequence shown here is derived from an EMBL/GenBank/DDBJ whole genome shotgun (WGS) entry which is preliminary data.</text>
</comment>
<dbReference type="InterPro" id="IPR010737">
    <property type="entry name" value="4-carb_acid_sugar_kinase_N"/>
</dbReference>
<comment type="function">
    <text evidence="9">Catalyzes the ATP-dependent phosphorylation of 3-oxo-tetronate to 3-oxo-tetronate 4-phosphate.</text>
</comment>
<name>A0A011V3G6_9HYPH</name>
<evidence type="ECO:0000256" key="3">
    <source>
        <dbReference type="ARBA" id="ARBA00022741"/>
    </source>
</evidence>
<evidence type="ECO:0000259" key="14">
    <source>
        <dbReference type="Pfam" id="PF17042"/>
    </source>
</evidence>
<dbReference type="Proteomes" id="UP000019849">
    <property type="component" value="Unassembled WGS sequence"/>
</dbReference>
<feature type="domain" description="Four-carbon acid sugar kinase N-terminal" evidence="13">
    <location>
        <begin position="3"/>
        <end position="227"/>
    </location>
</feature>
<evidence type="ECO:0000313" key="16">
    <source>
        <dbReference type="Proteomes" id="UP000019849"/>
    </source>
</evidence>
<dbReference type="EC" id="2.7.1.217" evidence="10"/>
<comment type="similarity">
    <text evidence="1">Belongs to the four-carbon acid sugar kinase family.</text>
</comment>
<dbReference type="Gene3D" id="3.40.980.20">
    <property type="entry name" value="Four-carbon acid sugar kinase, nucleotide binding domain"/>
    <property type="match status" value="1"/>
</dbReference>
<dbReference type="GO" id="GO:0005524">
    <property type="term" value="F:ATP binding"/>
    <property type="evidence" value="ECO:0007669"/>
    <property type="project" value="UniProtKB-KW"/>
</dbReference>
<dbReference type="InterPro" id="IPR050007">
    <property type="entry name" value="OtnK"/>
</dbReference>
<dbReference type="AlphaFoldDB" id="A0A011V3G6"/>
<comment type="catalytic activity">
    <reaction evidence="8">
        <text>3-dehydro-D-erythronate + ATP = 3-dehydro-4-O-phospho-D-erythronate + ADP + H(+)</text>
        <dbReference type="Rhea" id="RHEA:52556"/>
        <dbReference type="ChEBI" id="CHEBI:15378"/>
        <dbReference type="ChEBI" id="CHEBI:30616"/>
        <dbReference type="ChEBI" id="CHEBI:57958"/>
        <dbReference type="ChEBI" id="CHEBI:136593"/>
        <dbReference type="ChEBI" id="CHEBI:456216"/>
        <dbReference type="EC" id="2.7.1.217"/>
    </reaction>
</comment>
<reference evidence="15 16" key="1">
    <citation type="submission" date="2014-02" db="EMBL/GenBank/DDBJ databases">
        <title>Aquamicrobium defluvii Genome sequencing.</title>
        <authorList>
            <person name="Wang X."/>
        </authorList>
    </citation>
    <scope>NUCLEOTIDE SEQUENCE [LARGE SCALE GENOMIC DNA]</scope>
    <source>
        <strain evidence="15 16">W13Z1</strain>
    </source>
</reference>
<dbReference type="InterPro" id="IPR031475">
    <property type="entry name" value="NBD_C"/>
</dbReference>
<evidence type="ECO:0000256" key="4">
    <source>
        <dbReference type="ARBA" id="ARBA00022777"/>
    </source>
</evidence>
<keyword evidence="3" id="KW-0547">Nucleotide-binding</keyword>
<dbReference type="SUPFAM" id="SSF142764">
    <property type="entry name" value="YgbK-like"/>
    <property type="match status" value="1"/>
</dbReference>
<dbReference type="InterPro" id="IPR037051">
    <property type="entry name" value="4-carb_acid_sugar_kinase_N_sf"/>
</dbReference>
<keyword evidence="5" id="KW-0067">ATP-binding</keyword>
<evidence type="ECO:0000256" key="2">
    <source>
        <dbReference type="ARBA" id="ARBA00022679"/>
    </source>
</evidence>
<comment type="catalytic activity">
    <reaction evidence="7">
        <text>3-dehydro-L-erythronate + ATP = 3-dehydro-4-O-phospho-L-erythronate + ADP + H(+)</text>
        <dbReference type="Rhea" id="RHEA:52552"/>
        <dbReference type="ChEBI" id="CHEBI:15378"/>
        <dbReference type="ChEBI" id="CHEBI:30616"/>
        <dbReference type="ChEBI" id="CHEBI:136592"/>
        <dbReference type="ChEBI" id="CHEBI:136670"/>
        <dbReference type="ChEBI" id="CHEBI:456216"/>
        <dbReference type="EC" id="2.7.1.217"/>
    </reaction>
</comment>
<keyword evidence="2" id="KW-0808">Transferase</keyword>
<evidence type="ECO:0000259" key="13">
    <source>
        <dbReference type="Pfam" id="PF07005"/>
    </source>
</evidence>
<dbReference type="PATRIC" id="fig|69279.3.peg.3761"/>
<evidence type="ECO:0000256" key="1">
    <source>
        <dbReference type="ARBA" id="ARBA00005715"/>
    </source>
</evidence>
<dbReference type="STRING" id="69279.BG36_13345"/>
<protein>
    <recommendedName>
        <fullName evidence="11">3-oxo-tetronate kinase</fullName>
        <ecNumber evidence="10">2.7.1.217</ecNumber>
    </recommendedName>
    <alternativeName>
        <fullName evidence="12">3-dehydrotetronate 4-kinase</fullName>
    </alternativeName>
</protein>
<evidence type="ECO:0000256" key="12">
    <source>
        <dbReference type="ARBA" id="ARBA00041377"/>
    </source>
</evidence>
<evidence type="ECO:0000256" key="6">
    <source>
        <dbReference type="ARBA" id="ARBA00023277"/>
    </source>
</evidence>
<dbReference type="NCBIfam" id="NF043035">
    <property type="entry name" value="OxoTetrKin"/>
    <property type="match status" value="1"/>
</dbReference>
<evidence type="ECO:0000256" key="10">
    <source>
        <dbReference type="ARBA" id="ARBA00039095"/>
    </source>
</evidence>
<dbReference type="RefSeq" id="WP_035030310.1">
    <property type="nucleotide sequence ID" value="NZ_KK073899.1"/>
</dbReference>
<dbReference type="Pfam" id="PF17042">
    <property type="entry name" value="NBD_C"/>
    <property type="match status" value="1"/>
</dbReference>
<feature type="domain" description="Four-carbon acid sugar kinase nucleotide binding" evidence="14">
    <location>
        <begin position="253"/>
        <end position="407"/>
    </location>
</feature>
<evidence type="ECO:0000256" key="8">
    <source>
        <dbReference type="ARBA" id="ARBA00036346"/>
    </source>
</evidence>
<dbReference type="GO" id="GO:0016301">
    <property type="term" value="F:kinase activity"/>
    <property type="evidence" value="ECO:0007669"/>
    <property type="project" value="UniProtKB-KW"/>
</dbReference>
<evidence type="ECO:0000256" key="5">
    <source>
        <dbReference type="ARBA" id="ARBA00022840"/>
    </source>
</evidence>
<keyword evidence="6" id="KW-0119">Carbohydrate metabolism</keyword>
<evidence type="ECO:0000313" key="15">
    <source>
        <dbReference type="EMBL" id="EXL03045.1"/>
    </source>
</evidence>
<dbReference type="Gene3D" id="3.40.50.10840">
    <property type="entry name" value="Putative sugar-binding, N-terminal domain"/>
    <property type="match status" value="1"/>
</dbReference>
<organism evidence="15 16">
    <name type="scientific">Aquamicrobium defluvii</name>
    <dbReference type="NCBI Taxonomy" id="69279"/>
    <lineage>
        <taxon>Bacteria</taxon>
        <taxon>Pseudomonadati</taxon>
        <taxon>Pseudomonadota</taxon>
        <taxon>Alphaproteobacteria</taxon>
        <taxon>Hyphomicrobiales</taxon>
        <taxon>Phyllobacteriaceae</taxon>
        <taxon>Aquamicrobium</taxon>
    </lineage>
</organism>
<gene>
    <name evidence="15" type="ORF">BG36_13345</name>
</gene>
<evidence type="ECO:0000256" key="9">
    <source>
        <dbReference type="ARBA" id="ARBA00037335"/>
    </source>
</evidence>
<dbReference type="eggNOG" id="COG3395">
    <property type="taxonomic scope" value="Bacteria"/>
</dbReference>
<evidence type="ECO:0000256" key="11">
    <source>
        <dbReference type="ARBA" id="ARBA00039461"/>
    </source>
</evidence>
<dbReference type="InterPro" id="IPR042213">
    <property type="entry name" value="NBD_C_sf"/>
</dbReference>
<proteinExistence type="inferred from homology"/>
<sequence length="419" mass="43862">MLLGCIGDDFTGSSDLANTLVKNGMATTQYCGVPRGKADAGVEAGVVALKTRSIAPEQAVAQSLEALEWLREQGCRQFFFKYCSTFDSTPQGNIGPVAEALVKALGAEKVIVCPAFPATGRTIYQGHLFVGDRLLSESGMEAHPLTPMTDPDIRRWLQHQTRLPVGHVGFGDVRRGAQAIGEALARQQAQGSRLVVVDAVQDADLIAIGEAAADLPLITGGSGVALGLPENFRRKGLIGNRDVQWNAIEGPGAVLSGSCSRATRAQVAHYRAGHPALEIKADALMAGDMTIAAAAAWLQQNLDGAPLVFSSADPEEVGRAQQRYGTGELAGRIEAFFAGLAAQARDLGVRRLVSAGGETSGAVVQGLACEALQVGPEIDPGVPMLRLGDEGFGLALKSGNFGSEDFFSRALAMLEGRQG</sequence>
<accession>A0A011V3G6</accession>
<dbReference type="Pfam" id="PF07005">
    <property type="entry name" value="SBD_N"/>
    <property type="match status" value="1"/>
</dbReference>
<keyword evidence="4" id="KW-0418">Kinase</keyword>